<comment type="caution">
    <text evidence="2">The sequence shown here is derived from an EMBL/GenBank/DDBJ whole genome shotgun (WGS) entry which is preliminary data.</text>
</comment>
<dbReference type="CDD" id="cd02440">
    <property type="entry name" value="AdoMet_MTases"/>
    <property type="match status" value="1"/>
</dbReference>
<evidence type="ECO:0000259" key="1">
    <source>
        <dbReference type="Pfam" id="PF13649"/>
    </source>
</evidence>
<dbReference type="InterPro" id="IPR029063">
    <property type="entry name" value="SAM-dependent_MTases_sf"/>
</dbReference>
<dbReference type="GO" id="GO:0008168">
    <property type="term" value="F:methyltransferase activity"/>
    <property type="evidence" value="ECO:0007669"/>
    <property type="project" value="UniProtKB-KW"/>
</dbReference>
<dbReference type="GO" id="GO:0032259">
    <property type="term" value="P:methylation"/>
    <property type="evidence" value="ECO:0007669"/>
    <property type="project" value="UniProtKB-KW"/>
</dbReference>
<reference evidence="2 3" key="1">
    <citation type="journal article" date="2017" name="Int. J. Syst. Evol. Microbiol.">
        <title>Erythrobacter aquimixticola sp. nov., isolated from the junction between the ocean and a freshwater spring.</title>
        <authorList>
            <person name="Park S."/>
            <person name="Jung Y.T."/>
            <person name="Choi S.J."/>
            <person name="Yoon J.H."/>
        </authorList>
    </citation>
    <scope>NUCLEOTIDE SEQUENCE [LARGE SCALE GENOMIC DNA]</scope>
    <source>
        <strain evidence="2 3">JSSK-14</strain>
    </source>
</reference>
<keyword evidence="2" id="KW-0489">Methyltransferase</keyword>
<keyword evidence="3" id="KW-1185">Reference proteome</keyword>
<name>A0A419RW62_9SPHN</name>
<accession>A0A419RW62</accession>
<proteinExistence type="predicted"/>
<dbReference type="PANTHER" id="PTHR43591:SF24">
    <property type="entry name" value="2-METHOXY-6-POLYPRENYL-1,4-BENZOQUINOL METHYLASE, MITOCHONDRIAL"/>
    <property type="match status" value="1"/>
</dbReference>
<dbReference type="SUPFAM" id="SSF53335">
    <property type="entry name" value="S-adenosyl-L-methionine-dependent methyltransferases"/>
    <property type="match status" value="1"/>
</dbReference>
<protein>
    <submittedName>
        <fullName evidence="2">Class I SAM-dependent methyltransferase</fullName>
    </submittedName>
</protein>
<dbReference type="RefSeq" id="WP_120049028.1">
    <property type="nucleotide sequence ID" value="NZ_RAHX01000001.1"/>
</dbReference>
<sequence length="406" mass="45510">MASDLPPPYTALTRHPMMPHTSHDEAARFNFLTHFNRFLSGPLGSGNKLAYEKRALPAFREQHGRDPEHRYEIREAMNRDNWHRMWSAMKRNSMEMRQHNGRQVVLRQLEELGEKAGQLIEMAGNLELDQSVEQPHYQTAVDIHCQPGGYHSEELPGDVSAGANYDVGIFATTGGALGGLNDGGGQAVVEWLRRERPDWQPRRVLDIGATVGHNAVPIAQAFPDAEVIAIDTAGASLRYGAARAAAMGIDNIRFVQASGEDLSRWADEHFDWVQTTMFLHELSSKAMPRLLKEAHRVLAPGGLIFHIEQPQYSDEMPLYEQFMRDWDAFNNNEPFWSAMHALDLKQVMEGAGFPRDCQFTAGVRAVVDPEIFPPSPDEGEEDFGRAAIWNAYGAWKPNLGEQARAA</sequence>
<dbReference type="Pfam" id="PF13649">
    <property type="entry name" value="Methyltransf_25"/>
    <property type="match status" value="1"/>
</dbReference>
<evidence type="ECO:0000313" key="2">
    <source>
        <dbReference type="EMBL" id="RJY10019.1"/>
    </source>
</evidence>
<dbReference type="OrthoDB" id="5449367at2"/>
<evidence type="ECO:0000313" key="3">
    <source>
        <dbReference type="Proteomes" id="UP000285232"/>
    </source>
</evidence>
<feature type="domain" description="Methyltransferase" evidence="1">
    <location>
        <begin position="204"/>
        <end position="302"/>
    </location>
</feature>
<keyword evidence="2" id="KW-0808">Transferase</keyword>
<organism evidence="2 3">
    <name type="scientific">Aurantiacibacter aquimixticola</name>
    <dbReference type="NCBI Taxonomy" id="1958945"/>
    <lineage>
        <taxon>Bacteria</taxon>
        <taxon>Pseudomonadati</taxon>
        <taxon>Pseudomonadota</taxon>
        <taxon>Alphaproteobacteria</taxon>
        <taxon>Sphingomonadales</taxon>
        <taxon>Erythrobacteraceae</taxon>
        <taxon>Aurantiacibacter</taxon>
    </lineage>
</organism>
<dbReference type="AlphaFoldDB" id="A0A419RW62"/>
<dbReference type="Proteomes" id="UP000285232">
    <property type="component" value="Unassembled WGS sequence"/>
</dbReference>
<gene>
    <name evidence="2" type="ORF">D6201_12245</name>
</gene>
<dbReference type="PANTHER" id="PTHR43591">
    <property type="entry name" value="METHYLTRANSFERASE"/>
    <property type="match status" value="1"/>
</dbReference>
<dbReference type="Gene3D" id="3.40.50.150">
    <property type="entry name" value="Vaccinia Virus protein VP39"/>
    <property type="match status" value="1"/>
</dbReference>
<dbReference type="InterPro" id="IPR041698">
    <property type="entry name" value="Methyltransf_25"/>
</dbReference>
<dbReference type="EMBL" id="RAHX01000001">
    <property type="protein sequence ID" value="RJY10019.1"/>
    <property type="molecule type" value="Genomic_DNA"/>
</dbReference>